<sequence precursor="true">MHVPKMVVTAIAATALAIGLSACSAEESANNAATSDLAIDKSTCDTLAAKYPGLAGKTLTVGISPAPANYSASDPKNPSNIIGIEPDLLNAAGQCLGFRTTYSKLDFAGLVPALQSGRVDLVAAGMYSSEERVKQVDFVNYMKAGEASIVAAGNPKNIKSLADICGVTAALVVGTVENAIFDKQNKECESTGKPPLKTLNFPSIDRAQSALAQGEADIVLTDAGVAAYLAERNPDKLAVGFQLPTDFDFGFGVNKKATELRDGLNAALGQMYADGGLQKAMKRWGFSSDQELQPAVVTS</sequence>
<evidence type="ECO:0000256" key="1">
    <source>
        <dbReference type="ARBA" id="ARBA00022729"/>
    </source>
</evidence>
<evidence type="ECO:0000313" key="7">
    <source>
        <dbReference type="Proteomes" id="UP000294952"/>
    </source>
</evidence>
<evidence type="ECO:0000259" key="3">
    <source>
        <dbReference type="SMART" id="SM00062"/>
    </source>
</evidence>
<name>A0A0J6VE17_9MYCO</name>
<dbReference type="InterPro" id="IPR001638">
    <property type="entry name" value="Solute-binding_3/MltF_N"/>
</dbReference>
<dbReference type="AlphaFoldDB" id="A0A0J6VE17"/>
<feature type="domain" description="Solute-binding protein family 3/N-terminal" evidence="3">
    <location>
        <begin position="58"/>
        <end position="288"/>
    </location>
</feature>
<dbReference type="PATRIC" id="fig|1807.14.peg.4686"/>
<protein>
    <submittedName>
        <fullName evidence="5">ABC transporter substrate-binding protein</fullName>
    </submittedName>
    <submittedName>
        <fullName evidence="4">Glutamine-binding periplasmic protein</fullName>
    </submittedName>
</protein>
<feature type="signal peptide" evidence="2">
    <location>
        <begin position="1"/>
        <end position="24"/>
    </location>
</feature>
<evidence type="ECO:0000313" key="6">
    <source>
        <dbReference type="Proteomes" id="UP000036313"/>
    </source>
</evidence>
<dbReference type="Proteomes" id="UP000294952">
    <property type="component" value="Unassembled WGS sequence"/>
</dbReference>
<evidence type="ECO:0000313" key="4">
    <source>
        <dbReference type="EMBL" id="KMO69230.1"/>
    </source>
</evidence>
<reference evidence="5 7" key="2">
    <citation type="submission" date="2019-01" db="EMBL/GenBank/DDBJ databases">
        <title>High-quality-draft genome sequences of five non-tuberculosis mycobacteriaceae isolated from a nosocomial environment.</title>
        <authorList>
            <person name="Tiago I."/>
            <person name="Alarico S."/>
            <person name="Pereira S.G."/>
            <person name="Coelho C."/>
            <person name="Maranha A."/>
            <person name="Empadinhas N."/>
        </authorList>
    </citation>
    <scope>NUCLEOTIDE SEQUENCE [LARGE SCALE GENOMIC DNA]</scope>
    <source>
        <strain evidence="5 7">22DIII</strain>
    </source>
</reference>
<comment type="caution">
    <text evidence="4">The sequence shown here is derived from an EMBL/GenBank/DDBJ whole genome shotgun (WGS) entry which is preliminary data.</text>
</comment>
<dbReference type="CDD" id="cd01004">
    <property type="entry name" value="PBP2_MidA_like"/>
    <property type="match status" value="1"/>
</dbReference>
<evidence type="ECO:0000313" key="5">
    <source>
        <dbReference type="EMBL" id="TDL10491.1"/>
    </source>
</evidence>
<dbReference type="EMBL" id="JYNU01000057">
    <property type="protein sequence ID" value="KMO69230.1"/>
    <property type="molecule type" value="Genomic_DNA"/>
</dbReference>
<accession>A0A0J6VE17</accession>
<dbReference type="SUPFAM" id="SSF53850">
    <property type="entry name" value="Periplasmic binding protein-like II"/>
    <property type="match status" value="1"/>
</dbReference>
<dbReference type="SMART" id="SM00062">
    <property type="entry name" value="PBPb"/>
    <property type="match status" value="1"/>
</dbReference>
<dbReference type="PANTHER" id="PTHR35936:SF17">
    <property type="entry name" value="ARGININE-BINDING EXTRACELLULAR PROTEIN ARTP"/>
    <property type="match status" value="1"/>
</dbReference>
<keyword evidence="1 2" id="KW-0732">Signal</keyword>
<dbReference type="Proteomes" id="UP000036313">
    <property type="component" value="Unassembled WGS sequence"/>
</dbReference>
<dbReference type="Pfam" id="PF00497">
    <property type="entry name" value="SBP_bac_3"/>
    <property type="match status" value="1"/>
</dbReference>
<feature type="chain" id="PRO_5033226168" evidence="2">
    <location>
        <begin position="25"/>
        <end position="299"/>
    </location>
</feature>
<gene>
    <name evidence="4" type="primary">glnH_5</name>
    <name evidence="5" type="ORF">EUA04_11430</name>
    <name evidence="4" type="ORF">MOBUDSM44075_04655</name>
</gene>
<dbReference type="EMBL" id="SDLP01000002">
    <property type="protein sequence ID" value="TDL10491.1"/>
    <property type="molecule type" value="Genomic_DNA"/>
</dbReference>
<dbReference type="PANTHER" id="PTHR35936">
    <property type="entry name" value="MEMBRANE-BOUND LYTIC MUREIN TRANSGLYCOSYLASE F"/>
    <property type="match status" value="1"/>
</dbReference>
<dbReference type="PROSITE" id="PS51257">
    <property type="entry name" value="PROKAR_LIPOPROTEIN"/>
    <property type="match status" value="1"/>
</dbReference>
<proteinExistence type="predicted"/>
<reference evidence="4 6" key="1">
    <citation type="journal article" date="2015" name="Genome Biol. Evol.">
        <title>Characterization of Three Mycobacterium spp. with Potential Use in Bioremediation by Genome Sequencing and Comparative Genomics.</title>
        <authorList>
            <person name="Das S."/>
            <person name="Pettersson B.M."/>
            <person name="Behra P.R."/>
            <person name="Ramesh M."/>
            <person name="Dasgupta S."/>
            <person name="Bhattacharya A."/>
            <person name="Kirsebom L.A."/>
        </authorList>
    </citation>
    <scope>NUCLEOTIDE SEQUENCE [LARGE SCALE GENOMIC DNA]</scope>
    <source>
        <strain evidence="4 6">DSM 44075</strain>
    </source>
</reference>
<evidence type="ECO:0000256" key="2">
    <source>
        <dbReference type="SAM" id="SignalP"/>
    </source>
</evidence>
<dbReference type="RefSeq" id="WP_131722047.1">
    <property type="nucleotide sequence ID" value="NZ_JYNU01000057.1"/>
</dbReference>
<dbReference type="Gene3D" id="3.40.190.10">
    <property type="entry name" value="Periplasmic binding protein-like II"/>
    <property type="match status" value="2"/>
</dbReference>
<organism evidence="4 6">
    <name type="scientific">Mycolicibacterium obuense</name>
    <dbReference type="NCBI Taxonomy" id="1807"/>
    <lineage>
        <taxon>Bacteria</taxon>
        <taxon>Bacillati</taxon>
        <taxon>Actinomycetota</taxon>
        <taxon>Actinomycetes</taxon>
        <taxon>Mycobacteriales</taxon>
        <taxon>Mycobacteriaceae</taxon>
        <taxon>Mycolicibacterium</taxon>
    </lineage>
</organism>